<gene>
    <name evidence="1" type="ORF">Dda_1455</name>
</gene>
<name>A0AAD6NN42_DREDA</name>
<accession>A0AAD6NN42</accession>
<keyword evidence="2" id="KW-1185">Reference proteome</keyword>
<reference evidence="1" key="1">
    <citation type="submission" date="2023-01" db="EMBL/GenBank/DDBJ databases">
        <title>The chitinases involved in constricting ring structure development in the nematode-trapping fungus Drechslerella dactyloides.</title>
        <authorList>
            <person name="Wang R."/>
            <person name="Zhang L."/>
            <person name="Tang P."/>
            <person name="Li S."/>
            <person name="Liang L."/>
        </authorList>
    </citation>
    <scope>NUCLEOTIDE SEQUENCE</scope>
    <source>
        <strain evidence="1">YMF1.00031</strain>
    </source>
</reference>
<organism evidence="1 2">
    <name type="scientific">Drechslerella dactyloides</name>
    <name type="common">Nematode-trapping fungus</name>
    <name type="synonym">Arthrobotrys dactyloides</name>
    <dbReference type="NCBI Taxonomy" id="74499"/>
    <lineage>
        <taxon>Eukaryota</taxon>
        <taxon>Fungi</taxon>
        <taxon>Dikarya</taxon>
        <taxon>Ascomycota</taxon>
        <taxon>Pezizomycotina</taxon>
        <taxon>Orbiliomycetes</taxon>
        <taxon>Orbiliales</taxon>
        <taxon>Orbiliaceae</taxon>
        <taxon>Drechslerella</taxon>
    </lineage>
</organism>
<protein>
    <submittedName>
        <fullName evidence="1">Uncharacterized protein</fullName>
    </submittedName>
</protein>
<comment type="caution">
    <text evidence="1">The sequence shown here is derived from an EMBL/GenBank/DDBJ whole genome shotgun (WGS) entry which is preliminary data.</text>
</comment>
<sequence>MQMAGQLFWRRWKWRLLETEAALSEAAQLLHTLFYRTMDEMPGISLPILPFFAVSNLSAPSPVCR</sequence>
<evidence type="ECO:0000313" key="1">
    <source>
        <dbReference type="EMBL" id="KAJ6262898.1"/>
    </source>
</evidence>
<dbReference type="EMBL" id="JAQGDS010000002">
    <property type="protein sequence ID" value="KAJ6262898.1"/>
    <property type="molecule type" value="Genomic_DNA"/>
</dbReference>
<proteinExistence type="predicted"/>
<dbReference type="AlphaFoldDB" id="A0AAD6NN42"/>
<dbReference type="Proteomes" id="UP001221413">
    <property type="component" value="Unassembled WGS sequence"/>
</dbReference>
<evidence type="ECO:0000313" key="2">
    <source>
        <dbReference type="Proteomes" id="UP001221413"/>
    </source>
</evidence>